<comment type="subcellular location">
    <subcellularLocation>
        <location evidence="1">Cytoplasm</location>
    </subcellularLocation>
</comment>
<dbReference type="SUPFAM" id="SSF48371">
    <property type="entry name" value="ARM repeat"/>
    <property type="match status" value="1"/>
</dbReference>
<comment type="caution">
    <text evidence="6">The sequence shown here is derived from an EMBL/GenBank/DDBJ whole genome shotgun (WGS) entry which is preliminary data.</text>
</comment>
<evidence type="ECO:0000256" key="4">
    <source>
        <dbReference type="PIRNR" id="PIRNR028043"/>
    </source>
</evidence>
<evidence type="ECO:0000256" key="1">
    <source>
        <dbReference type="ARBA" id="ARBA00004496"/>
    </source>
</evidence>
<comment type="similarity">
    <text evidence="2">Belongs to the phosphatase 2A regulatory subunit B56 family.</text>
</comment>
<evidence type="ECO:0000256" key="5">
    <source>
        <dbReference type="SAM" id="MobiDB-lite"/>
    </source>
</evidence>
<dbReference type="FunFam" id="1.25.10.10:FF:000041">
    <property type="entry name" value="Serine/threonine protein phosphatase 2A regulatory subunit"/>
    <property type="match status" value="1"/>
</dbReference>
<gene>
    <name evidence="6" type="ORF">CVIRNUC_010658</name>
</gene>
<reference evidence="6 7" key="1">
    <citation type="submission" date="2023-10" db="EMBL/GenBank/DDBJ databases">
        <authorList>
            <person name="Maclean D."/>
            <person name="Macfadyen A."/>
        </authorList>
    </citation>
    <scope>NUCLEOTIDE SEQUENCE [LARGE SCALE GENOMIC DNA]</scope>
</reference>
<feature type="region of interest" description="Disordered" evidence="5">
    <location>
        <begin position="478"/>
        <end position="515"/>
    </location>
</feature>
<evidence type="ECO:0000313" key="6">
    <source>
        <dbReference type="EMBL" id="CAK0787438.1"/>
    </source>
</evidence>
<dbReference type="PANTHER" id="PTHR10257">
    <property type="entry name" value="SERINE/THREONINE PROTEIN PHOSPHATASE 2A PP2A REGULATORY SUBUNIT B"/>
    <property type="match status" value="1"/>
</dbReference>
<comment type="function">
    <text evidence="4">The B regulatory subunit might modulate substrate selectivity and catalytic activity, and also might direct the localization of the catalytic enzyme to a particular subcellular compartment.</text>
</comment>
<sequence length="515" mass="58636">MMQFKSLKQKFGARRGSAGTGTGRDDLLPVASNSRTSSNPASVLERRPTGSGARNSLSGSAANSAAANREKPPLPDLSEEGCQEAYAEPLPTFREVPASEKQQLFVRKLHLCSYTFNFADQARNVREKEIKRQTLLELVDYVNTGSGKFTEAVAEDIVFMLSNNLFRALPAVKAHDVDNLDPDEEEPAMEPGWPHLQIVYEFLLRYVVSNDTEAKTAKKYIDQTFVVRLLELFDSEDPREREYLKTILHRIYGKFMVHRPFIRKAINNVFYRFIFETEHHNGIAELLEILGSIINGFALPLKEEHKAFLQKALMPLHKPKGLGAYQQQLSYCVTQFVEKDPKLAEPVLKSLLKYWPVTNSQKEVLFIGELEEILEMTQAQEFGKVLVPLFKQLAKCLNSSHFQVAERSLFLWNNEYIVSLVAQQRTAVLPLVFAALERNERNHWNPQVLGLTSNVRKMFKDMDEALYEECRLNYEAEEAQKAAQEEQRQKRWQQLESAASKQQHGSAGPVGNAAR</sequence>
<feature type="compositionally biased region" description="Polar residues" evidence="5">
    <location>
        <begin position="31"/>
        <end position="41"/>
    </location>
</feature>
<feature type="compositionally biased region" description="Basic and acidic residues" evidence="5">
    <location>
        <begin position="478"/>
        <end position="489"/>
    </location>
</feature>
<dbReference type="GO" id="GO:0007165">
    <property type="term" value="P:signal transduction"/>
    <property type="evidence" value="ECO:0007669"/>
    <property type="project" value="InterPro"/>
</dbReference>
<evidence type="ECO:0000256" key="2">
    <source>
        <dbReference type="ARBA" id="ARBA00009745"/>
    </source>
</evidence>
<accession>A0AAV1IN26</accession>
<keyword evidence="3" id="KW-0963">Cytoplasm</keyword>
<dbReference type="EMBL" id="CAUYUE010000017">
    <property type="protein sequence ID" value="CAK0787438.1"/>
    <property type="molecule type" value="Genomic_DNA"/>
</dbReference>
<feature type="region of interest" description="Disordered" evidence="5">
    <location>
        <begin position="1"/>
        <end position="79"/>
    </location>
</feature>
<organism evidence="6 7">
    <name type="scientific">Coccomyxa viridis</name>
    <dbReference type="NCBI Taxonomy" id="1274662"/>
    <lineage>
        <taxon>Eukaryota</taxon>
        <taxon>Viridiplantae</taxon>
        <taxon>Chlorophyta</taxon>
        <taxon>core chlorophytes</taxon>
        <taxon>Trebouxiophyceae</taxon>
        <taxon>Trebouxiophyceae incertae sedis</taxon>
        <taxon>Coccomyxaceae</taxon>
        <taxon>Coccomyxa</taxon>
    </lineage>
</organism>
<name>A0AAV1IN26_9CHLO</name>
<dbReference type="GO" id="GO:0000159">
    <property type="term" value="C:protein phosphatase type 2A complex"/>
    <property type="evidence" value="ECO:0007669"/>
    <property type="project" value="UniProtKB-UniRule"/>
</dbReference>
<dbReference type="Proteomes" id="UP001314263">
    <property type="component" value="Unassembled WGS sequence"/>
</dbReference>
<evidence type="ECO:0000256" key="3">
    <source>
        <dbReference type="ARBA" id="ARBA00022490"/>
    </source>
</evidence>
<dbReference type="InterPro" id="IPR016024">
    <property type="entry name" value="ARM-type_fold"/>
</dbReference>
<dbReference type="InterPro" id="IPR011989">
    <property type="entry name" value="ARM-like"/>
</dbReference>
<dbReference type="GO" id="GO:0005737">
    <property type="term" value="C:cytoplasm"/>
    <property type="evidence" value="ECO:0007669"/>
    <property type="project" value="UniProtKB-SubCell"/>
</dbReference>
<keyword evidence="7" id="KW-1185">Reference proteome</keyword>
<dbReference type="InterPro" id="IPR002554">
    <property type="entry name" value="PP2A_B56"/>
</dbReference>
<dbReference type="Pfam" id="PF01603">
    <property type="entry name" value="B56"/>
    <property type="match status" value="1"/>
</dbReference>
<dbReference type="GO" id="GO:0019888">
    <property type="term" value="F:protein phosphatase regulator activity"/>
    <property type="evidence" value="ECO:0007669"/>
    <property type="project" value="UniProtKB-UniRule"/>
</dbReference>
<feature type="compositionally biased region" description="Polar residues" evidence="5">
    <location>
        <begin position="492"/>
        <end position="505"/>
    </location>
</feature>
<protein>
    <recommendedName>
        <fullName evidence="4">Serine/threonine protein phosphatase 2A regulatory subunit</fullName>
    </recommendedName>
</protein>
<dbReference type="AlphaFoldDB" id="A0AAV1IN26"/>
<dbReference type="Gene3D" id="1.25.10.10">
    <property type="entry name" value="Leucine-rich Repeat Variant"/>
    <property type="match status" value="1"/>
</dbReference>
<dbReference type="PANTHER" id="PTHR10257:SF3">
    <property type="entry name" value="SERINE_THREONINE-PROTEIN PHOSPHATASE 2A 56 KDA REGULATORY SUBUNIT GAMMA ISOFORM"/>
    <property type="match status" value="1"/>
</dbReference>
<dbReference type="PIRSF" id="PIRSF028043">
    <property type="entry name" value="PP2A_B56"/>
    <property type="match status" value="1"/>
</dbReference>
<evidence type="ECO:0000313" key="7">
    <source>
        <dbReference type="Proteomes" id="UP001314263"/>
    </source>
</evidence>
<proteinExistence type="inferred from homology"/>
<feature type="compositionally biased region" description="Low complexity" evidence="5">
    <location>
        <begin position="50"/>
        <end position="67"/>
    </location>
</feature>